<evidence type="ECO:0000259" key="2">
    <source>
        <dbReference type="PROSITE" id="PS51886"/>
    </source>
</evidence>
<dbReference type="OrthoDB" id="2414723at2759"/>
<comment type="caution">
    <text evidence="3">The sequence shown here is derived from an EMBL/GenBank/DDBJ whole genome shotgun (WGS) entry which is preliminary data.</text>
</comment>
<evidence type="ECO:0000313" key="4">
    <source>
        <dbReference type="Proteomes" id="UP000276133"/>
    </source>
</evidence>
<keyword evidence="4" id="KW-1185">Reference proteome</keyword>
<dbReference type="Proteomes" id="UP000276133">
    <property type="component" value="Unassembled WGS sequence"/>
</dbReference>
<accession>A0A3M7Q165</accession>
<proteinExistence type="predicted"/>
<feature type="domain" description="TLDc" evidence="2">
    <location>
        <begin position="1"/>
        <end position="125"/>
    </location>
</feature>
<feature type="signal peptide" evidence="1">
    <location>
        <begin position="1"/>
        <end position="26"/>
    </location>
</feature>
<gene>
    <name evidence="3" type="ORF">BpHYR1_038523</name>
</gene>
<dbReference type="InterPro" id="IPR006571">
    <property type="entry name" value="TLDc_dom"/>
</dbReference>
<sequence>MASFSLLSFETFVFSLLMFSSELVKSQSHETTGNYIFGGYTEQSWDGNSCYKSDPNAFIFSIDYNLKAKINPSYQGNAIYFIQIFSNFNSHNQNSSITESYGSQSTYLAGSQQFTVSQIEVFSLILSLNEKLLKECKERINYVIVIVVCLEIH</sequence>
<dbReference type="AlphaFoldDB" id="A0A3M7Q165"/>
<keyword evidence="1" id="KW-0732">Signal</keyword>
<organism evidence="3 4">
    <name type="scientific">Brachionus plicatilis</name>
    <name type="common">Marine rotifer</name>
    <name type="synonym">Brachionus muelleri</name>
    <dbReference type="NCBI Taxonomy" id="10195"/>
    <lineage>
        <taxon>Eukaryota</taxon>
        <taxon>Metazoa</taxon>
        <taxon>Spiralia</taxon>
        <taxon>Gnathifera</taxon>
        <taxon>Rotifera</taxon>
        <taxon>Eurotatoria</taxon>
        <taxon>Monogononta</taxon>
        <taxon>Pseudotrocha</taxon>
        <taxon>Ploima</taxon>
        <taxon>Brachionidae</taxon>
        <taxon>Brachionus</taxon>
    </lineage>
</organism>
<protein>
    <submittedName>
        <fullName evidence="3">BTB POZ domain-containing KCTD21</fullName>
    </submittedName>
</protein>
<dbReference type="EMBL" id="REGN01007903">
    <property type="protein sequence ID" value="RNA04962.1"/>
    <property type="molecule type" value="Genomic_DNA"/>
</dbReference>
<evidence type="ECO:0000313" key="3">
    <source>
        <dbReference type="EMBL" id="RNA04962.1"/>
    </source>
</evidence>
<reference evidence="3 4" key="1">
    <citation type="journal article" date="2018" name="Sci. Rep.">
        <title>Genomic signatures of local adaptation to the degree of environmental predictability in rotifers.</title>
        <authorList>
            <person name="Franch-Gras L."/>
            <person name="Hahn C."/>
            <person name="Garcia-Roger E.M."/>
            <person name="Carmona M.J."/>
            <person name="Serra M."/>
            <person name="Gomez A."/>
        </authorList>
    </citation>
    <scope>NUCLEOTIDE SEQUENCE [LARGE SCALE GENOMIC DNA]</scope>
    <source>
        <strain evidence="3">HYR1</strain>
    </source>
</reference>
<name>A0A3M7Q165_BRAPC</name>
<evidence type="ECO:0000256" key="1">
    <source>
        <dbReference type="SAM" id="SignalP"/>
    </source>
</evidence>
<dbReference type="PROSITE" id="PS51886">
    <property type="entry name" value="TLDC"/>
    <property type="match status" value="1"/>
</dbReference>
<feature type="chain" id="PRO_5018321229" evidence="1">
    <location>
        <begin position="27"/>
        <end position="153"/>
    </location>
</feature>